<feature type="compositionally biased region" description="Basic and acidic residues" evidence="7">
    <location>
        <begin position="92"/>
        <end position="110"/>
    </location>
</feature>
<reference evidence="9 11" key="1">
    <citation type="journal article" date="2012" name="Nature">
        <title>Algal genomes reveal evolutionary mosaicism and the fate of nucleomorphs.</title>
        <authorList>
            <consortium name="DOE Joint Genome Institute"/>
            <person name="Curtis B.A."/>
            <person name="Tanifuji G."/>
            <person name="Burki F."/>
            <person name="Gruber A."/>
            <person name="Irimia M."/>
            <person name="Maruyama S."/>
            <person name="Arias M.C."/>
            <person name="Ball S.G."/>
            <person name="Gile G.H."/>
            <person name="Hirakawa Y."/>
            <person name="Hopkins J.F."/>
            <person name="Kuo A."/>
            <person name="Rensing S.A."/>
            <person name="Schmutz J."/>
            <person name="Symeonidi A."/>
            <person name="Elias M."/>
            <person name="Eveleigh R.J."/>
            <person name="Herman E.K."/>
            <person name="Klute M.J."/>
            <person name="Nakayama T."/>
            <person name="Obornik M."/>
            <person name="Reyes-Prieto A."/>
            <person name="Armbrust E.V."/>
            <person name="Aves S.J."/>
            <person name="Beiko R.G."/>
            <person name="Coutinho P."/>
            <person name="Dacks J.B."/>
            <person name="Durnford D.G."/>
            <person name="Fast N.M."/>
            <person name="Green B.R."/>
            <person name="Grisdale C.J."/>
            <person name="Hempel F."/>
            <person name="Henrissat B."/>
            <person name="Hoppner M.P."/>
            <person name="Ishida K."/>
            <person name="Kim E."/>
            <person name="Koreny L."/>
            <person name="Kroth P.G."/>
            <person name="Liu Y."/>
            <person name="Malik S.B."/>
            <person name="Maier U.G."/>
            <person name="McRose D."/>
            <person name="Mock T."/>
            <person name="Neilson J.A."/>
            <person name="Onodera N.T."/>
            <person name="Poole A.M."/>
            <person name="Pritham E.J."/>
            <person name="Richards T.A."/>
            <person name="Rocap G."/>
            <person name="Roy S.W."/>
            <person name="Sarai C."/>
            <person name="Schaack S."/>
            <person name="Shirato S."/>
            <person name="Slamovits C.H."/>
            <person name="Spencer D.F."/>
            <person name="Suzuki S."/>
            <person name="Worden A.Z."/>
            <person name="Zauner S."/>
            <person name="Barry K."/>
            <person name="Bell C."/>
            <person name="Bharti A.K."/>
            <person name="Crow J.A."/>
            <person name="Grimwood J."/>
            <person name="Kramer R."/>
            <person name="Lindquist E."/>
            <person name="Lucas S."/>
            <person name="Salamov A."/>
            <person name="McFadden G.I."/>
            <person name="Lane C.E."/>
            <person name="Keeling P.J."/>
            <person name="Gray M.W."/>
            <person name="Grigoriev I.V."/>
            <person name="Archibald J.M."/>
        </authorList>
    </citation>
    <scope>NUCLEOTIDE SEQUENCE</scope>
    <source>
        <strain evidence="9 11">CCMP2712</strain>
    </source>
</reference>
<dbReference type="Gene3D" id="3.60.10.10">
    <property type="entry name" value="Endonuclease/exonuclease/phosphatase"/>
    <property type="match status" value="1"/>
</dbReference>
<gene>
    <name evidence="9" type="ORF">GUITHDRAFT_75737</name>
</gene>
<feature type="site" description="Transition state stabilizer" evidence="6">
    <location>
        <position position="236"/>
    </location>
</feature>
<keyword evidence="11" id="KW-1185">Reference proteome</keyword>
<evidence type="ECO:0000313" key="9">
    <source>
        <dbReference type="EMBL" id="EKX40256.1"/>
    </source>
</evidence>
<reference evidence="10" key="3">
    <citation type="submission" date="2015-06" db="UniProtKB">
        <authorList>
            <consortium name="EnsemblProtists"/>
        </authorList>
    </citation>
    <scope>IDENTIFICATION</scope>
</reference>
<dbReference type="GeneID" id="17296958"/>
<evidence type="ECO:0000259" key="8">
    <source>
        <dbReference type="Pfam" id="PF03372"/>
    </source>
</evidence>
<organism evidence="9">
    <name type="scientific">Guillardia theta (strain CCMP2712)</name>
    <name type="common">Cryptophyte</name>
    <dbReference type="NCBI Taxonomy" id="905079"/>
    <lineage>
        <taxon>Eukaryota</taxon>
        <taxon>Cryptophyceae</taxon>
        <taxon>Pyrenomonadales</taxon>
        <taxon>Geminigeraceae</taxon>
        <taxon>Guillardia</taxon>
    </lineage>
</organism>
<evidence type="ECO:0000256" key="2">
    <source>
        <dbReference type="ARBA" id="ARBA00022723"/>
    </source>
</evidence>
<feature type="binding site" evidence="5">
    <location>
        <position position="80"/>
    </location>
    <ligand>
        <name>Mg(2+)</name>
        <dbReference type="ChEBI" id="CHEBI:18420"/>
        <label>1</label>
    </ligand>
</feature>
<feature type="binding site" evidence="5">
    <location>
        <position position="47"/>
    </location>
    <ligand>
        <name>Mg(2+)</name>
        <dbReference type="ChEBI" id="CHEBI:18420"/>
        <label>1</label>
    </ligand>
</feature>
<dbReference type="GO" id="GO:0005634">
    <property type="term" value="C:nucleus"/>
    <property type="evidence" value="ECO:0007669"/>
    <property type="project" value="TreeGrafter"/>
</dbReference>
<dbReference type="GO" id="GO:0006284">
    <property type="term" value="P:base-excision repair"/>
    <property type="evidence" value="ECO:0007669"/>
    <property type="project" value="TreeGrafter"/>
</dbReference>
<dbReference type="PANTHER" id="PTHR22748">
    <property type="entry name" value="AP ENDONUCLEASE"/>
    <property type="match status" value="1"/>
</dbReference>
<dbReference type="Proteomes" id="UP000011087">
    <property type="component" value="Unassembled WGS sequence"/>
</dbReference>
<comment type="cofactor">
    <cofactor evidence="5">
        <name>Mg(2+)</name>
        <dbReference type="ChEBI" id="CHEBI:18420"/>
    </cofactor>
    <cofactor evidence="5">
        <name>Mn(2+)</name>
        <dbReference type="ChEBI" id="CHEBI:29035"/>
    </cofactor>
    <text evidence="5">Probably binds two magnesium or manganese ions per subunit.</text>
</comment>
<evidence type="ECO:0000256" key="3">
    <source>
        <dbReference type="ARBA" id="ARBA00022801"/>
    </source>
</evidence>
<keyword evidence="3" id="KW-0378">Hydrolase</keyword>
<dbReference type="SUPFAM" id="SSF56219">
    <property type="entry name" value="DNase I-like"/>
    <property type="match status" value="1"/>
</dbReference>
<dbReference type="EMBL" id="JH993033">
    <property type="protein sequence ID" value="EKX40256.1"/>
    <property type="molecule type" value="Genomic_DNA"/>
</dbReference>
<name>L1IVH6_GUITC</name>
<dbReference type="InterPro" id="IPR036691">
    <property type="entry name" value="Endo/exonu/phosph_ase_sf"/>
</dbReference>
<dbReference type="eggNOG" id="KOG1294">
    <property type="taxonomic scope" value="Eukaryota"/>
</dbReference>
<dbReference type="InterPro" id="IPR004808">
    <property type="entry name" value="AP_endonuc_1"/>
</dbReference>
<feature type="binding site" evidence="5">
    <location>
        <position position="236"/>
    </location>
    <ligand>
        <name>Mg(2+)</name>
        <dbReference type="ChEBI" id="CHEBI:18420"/>
        <label>1</label>
    </ligand>
</feature>
<dbReference type="KEGG" id="gtt:GUITHDRAFT_75737"/>
<dbReference type="PROSITE" id="PS51435">
    <property type="entry name" value="AP_NUCLEASE_F1_4"/>
    <property type="match status" value="1"/>
</dbReference>
<feature type="region of interest" description="Disordered" evidence="7">
    <location>
        <begin position="86"/>
        <end position="110"/>
    </location>
</feature>
<keyword evidence="2 5" id="KW-0479">Metal-binding</keyword>
<feature type="region of interest" description="Disordered" evidence="7">
    <location>
        <begin position="1"/>
        <end position="39"/>
    </location>
</feature>
<evidence type="ECO:0000313" key="11">
    <source>
        <dbReference type="Proteomes" id="UP000011087"/>
    </source>
</evidence>
<dbReference type="GO" id="GO:0046872">
    <property type="term" value="F:metal ion binding"/>
    <property type="evidence" value="ECO:0007669"/>
    <property type="project" value="UniProtKB-KW"/>
</dbReference>
<evidence type="ECO:0000256" key="7">
    <source>
        <dbReference type="SAM" id="MobiDB-lite"/>
    </source>
</evidence>
<feature type="domain" description="Endonuclease/exonuclease/phosphatase" evidence="8">
    <location>
        <begin position="44"/>
        <end position="275"/>
    </location>
</feature>
<dbReference type="OMA" id="AFCQFVS"/>
<dbReference type="STRING" id="905079.L1IVH6"/>
<evidence type="ECO:0000256" key="4">
    <source>
        <dbReference type="ARBA" id="ARBA00022842"/>
    </source>
</evidence>
<comment type="similarity">
    <text evidence="1">Belongs to the DNA repair enzymes AP/ExoA family.</text>
</comment>
<dbReference type="GO" id="GO:0003906">
    <property type="term" value="F:DNA-(apurinic or apyrimidinic site) endonuclease activity"/>
    <property type="evidence" value="ECO:0007669"/>
    <property type="project" value="TreeGrafter"/>
</dbReference>
<dbReference type="GO" id="GO:0008081">
    <property type="term" value="F:phosphoric diester hydrolase activity"/>
    <property type="evidence" value="ECO:0007669"/>
    <property type="project" value="TreeGrafter"/>
</dbReference>
<feature type="compositionally biased region" description="Basic and acidic residues" evidence="7">
    <location>
        <begin position="7"/>
        <end position="24"/>
    </location>
</feature>
<dbReference type="AlphaFoldDB" id="L1IVH6"/>
<proteinExistence type="inferred from homology"/>
<sequence length="304" mass="34936">MLKFLKRAGDGEAREEEQKRRREEEVEESDTSSASSGRLPRSFLSWNANSLVNRCKEEENMRGFCDLVLKLEPDVIALQEVRMVASAPPGSKRGDGRKRDRGSPRDNEKECKEELELVASALRKEPLSNYVVRWSLADWRYAGTALMIRKGIRKPVSFHYNLDLGQEHDENGRVCMAKFVKDDGKELLVVNTYAPNNGWKEESNFAKRREWDTRLLSFVRTCRERGMEVAWVGDMNVAHKDCDVTHPDFFRGDAGQPGFTANEQERFSQVLEEGSLVDAFRLLHSPEEFTSSDDPAWTWRGQRT</sequence>
<dbReference type="OrthoDB" id="498125at2759"/>
<evidence type="ECO:0000256" key="5">
    <source>
        <dbReference type="PIRSR" id="PIRSR604808-2"/>
    </source>
</evidence>
<dbReference type="Pfam" id="PF03372">
    <property type="entry name" value="Exo_endo_phos"/>
    <property type="match status" value="1"/>
</dbReference>
<evidence type="ECO:0000256" key="6">
    <source>
        <dbReference type="PIRSR" id="PIRSR604808-3"/>
    </source>
</evidence>
<reference evidence="11" key="2">
    <citation type="submission" date="2012-11" db="EMBL/GenBank/DDBJ databases">
        <authorList>
            <person name="Kuo A."/>
            <person name="Curtis B.A."/>
            <person name="Tanifuji G."/>
            <person name="Burki F."/>
            <person name="Gruber A."/>
            <person name="Irimia M."/>
            <person name="Maruyama S."/>
            <person name="Arias M.C."/>
            <person name="Ball S.G."/>
            <person name="Gile G.H."/>
            <person name="Hirakawa Y."/>
            <person name="Hopkins J.F."/>
            <person name="Rensing S.A."/>
            <person name="Schmutz J."/>
            <person name="Symeonidi A."/>
            <person name="Elias M."/>
            <person name="Eveleigh R.J."/>
            <person name="Herman E.K."/>
            <person name="Klute M.J."/>
            <person name="Nakayama T."/>
            <person name="Obornik M."/>
            <person name="Reyes-Prieto A."/>
            <person name="Armbrust E.V."/>
            <person name="Aves S.J."/>
            <person name="Beiko R.G."/>
            <person name="Coutinho P."/>
            <person name="Dacks J.B."/>
            <person name="Durnford D.G."/>
            <person name="Fast N.M."/>
            <person name="Green B.R."/>
            <person name="Grisdale C."/>
            <person name="Hempe F."/>
            <person name="Henrissat B."/>
            <person name="Hoppner M.P."/>
            <person name="Ishida K.-I."/>
            <person name="Kim E."/>
            <person name="Koreny L."/>
            <person name="Kroth P.G."/>
            <person name="Liu Y."/>
            <person name="Malik S.-B."/>
            <person name="Maier U.G."/>
            <person name="McRose D."/>
            <person name="Mock T."/>
            <person name="Neilson J.A."/>
            <person name="Onodera N.T."/>
            <person name="Poole A.M."/>
            <person name="Pritham E.J."/>
            <person name="Richards T.A."/>
            <person name="Rocap G."/>
            <person name="Roy S.W."/>
            <person name="Sarai C."/>
            <person name="Schaack S."/>
            <person name="Shirato S."/>
            <person name="Slamovits C.H."/>
            <person name="Spencer D.F."/>
            <person name="Suzuki S."/>
            <person name="Worden A.Z."/>
            <person name="Zauner S."/>
            <person name="Barry K."/>
            <person name="Bell C."/>
            <person name="Bharti A.K."/>
            <person name="Crow J.A."/>
            <person name="Grimwood J."/>
            <person name="Kramer R."/>
            <person name="Lindquist E."/>
            <person name="Lucas S."/>
            <person name="Salamov A."/>
            <person name="McFadden G.I."/>
            <person name="Lane C.E."/>
            <person name="Keeling P.J."/>
            <person name="Gray M.W."/>
            <person name="Grigoriev I.V."/>
            <person name="Archibald J.M."/>
        </authorList>
    </citation>
    <scope>NUCLEOTIDE SEQUENCE</scope>
    <source>
        <strain evidence="11">CCMP2712</strain>
    </source>
</reference>
<dbReference type="InterPro" id="IPR005135">
    <property type="entry name" value="Endo/exonuclease/phosphatase"/>
</dbReference>
<protein>
    <recommendedName>
        <fullName evidence="8">Endonuclease/exonuclease/phosphatase domain-containing protein</fullName>
    </recommendedName>
</protein>
<dbReference type="HOGENOM" id="CLU_027539_6_0_1"/>
<keyword evidence="4 5" id="KW-0460">Magnesium</keyword>
<dbReference type="EnsemblProtists" id="EKX40256">
    <property type="protein sequence ID" value="EKX40256"/>
    <property type="gene ID" value="GUITHDRAFT_75737"/>
</dbReference>
<evidence type="ECO:0000313" key="10">
    <source>
        <dbReference type="EnsemblProtists" id="EKX40256"/>
    </source>
</evidence>
<dbReference type="RefSeq" id="XP_005827236.1">
    <property type="nucleotide sequence ID" value="XM_005827179.1"/>
</dbReference>
<dbReference type="GO" id="GO:0008311">
    <property type="term" value="F:double-stranded DNA 3'-5' DNA exonuclease activity"/>
    <property type="evidence" value="ECO:0007669"/>
    <property type="project" value="TreeGrafter"/>
</dbReference>
<keyword evidence="5" id="KW-0464">Manganese</keyword>
<accession>L1IVH6</accession>
<dbReference type="PaxDb" id="55529-EKX40256"/>
<evidence type="ECO:0000256" key="1">
    <source>
        <dbReference type="ARBA" id="ARBA00007092"/>
    </source>
</evidence>
<dbReference type="PANTHER" id="PTHR22748:SF10">
    <property type="entry name" value="DNA-(APURINIC OR APYRIMIDINIC SITE) ENDONUCLEASE"/>
    <property type="match status" value="1"/>
</dbReference>
<feature type="binding site" evidence="5">
    <location>
        <position position="234"/>
    </location>
    <ligand>
        <name>Mg(2+)</name>
        <dbReference type="ChEBI" id="CHEBI:18420"/>
        <label>1</label>
    </ligand>
</feature>